<evidence type="ECO:0000313" key="11">
    <source>
        <dbReference type="EMBL" id="CAD2169363.1"/>
    </source>
</evidence>
<dbReference type="OrthoDB" id="6608471at2759"/>
<dbReference type="EMBL" id="CAJEWN010000152">
    <property type="protein sequence ID" value="CAD2169363.1"/>
    <property type="molecule type" value="Genomic_DNA"/>
</dbReference>
<dbReference type="PANTHER" id="PTHR11153">
    <property type="entry name" value="SIDEROFLEXIN"/>
    <property type="match status" value="1"/>
</dbReference>
<keyword evidence="6 10" id="KW-1133">Transmembrane helix</keyword>
<comment type="similarity">
    <text evidence="2 10">Belongs to the sideroflexin family.</text>
</comment>
<proteinExistence type="inferred from homology"/>
<dbReference type="AlphaFoldDB" id="A0A6V7V4K5"/>
<dbReference type="Proteomes" id="UP000580250">
    <property type="component" value="Unassembled WGS sequence"/>
</dbReference>
<comment type="subcellular location">
    <subcellularLocation>
        <location evidence="1 10">Mitochondrion membrane</location>
        <topology evidence="1 10">Multi-pass membrane protein</topology>
    </subcellularLocation>
</comment>
<evidence type="ECO:0000256" key="10">
    <source>
        <dbReference type="RuleBase" id="RU362000"/>
    </source>
</evidence>
<keyword evidence="5" id="KW-0029">Amino-acid transport</keyword>
<evidence type="ECO:0000256" key="9">
    <source>
        <dbReference type="ARBA" id="ARBA00036416"/>
    </source>
</evidence>
<sequence>MNNQKDNTLVKDLPFKPNITKPRWDQSTFEGRARHFFAIVNPLNLLVSSQKLEQCRKIVLNYRKGDFPSDLTVEELWSAKNIYDSAYHPATGDKMFILGRMSAQMPCNMIITGGLLSFYRSTPAIVFWQWINQTFNAVANYTNRSGDSVGTKQLMQAYCCATGGALTAALGLSAISKKMPPIYGRLVPFVAVAIANMINCPMMRQKEFVKGLEIFDENNNSLGCSKNAAYRAVPQVVVSRVLMATPYMVLTPLIVNQLVKKRWFNSRPWISPIIQTLICGFILTFSTPLCCAIFPQQSPMKFDKLEPDLQKKILEKTGVSSGFVYYNKGL</sequence>
<evidence type="ECO:0000256" key="8">
    <source>
        <dbReference type="ARBA" id="ARBA00023136"/>
    </source>
</evidence>
<name>A0A6V7V4K5_MELEN</name>
<dbReference type="GO" id="GO:0140300">
    <property type="term" value="P:serine import into mitochondrion"/>
    <property type="evidence" value="ECO:0007669"/>
    <property type="project" value="TreeGrafter"/>
</dbReference>
<dbReference type="GO" id="GO:0015075">
    <property type="term" value="F:monoatomic ion transmembrane transporter activity"/>
    <property type="evidence" value="ECO:0007669"/>
    <property type="project" value="InterPro"/>
</dbReference>
<gene>
    <name evidence="11" type="ORF">MENT_LOCUS20697</name>
</gene>
<organism evidence="11 12">
    <name type="scientific">Meloidogyne enterolobii</name>
    <name type="common">Root-knot nematode worm</name>
    <name type="synonym">Meloidogyne mayaguensis</name>
    <dbReference type="NCBI Taxonomy" id="390850"/>
    <lineage>
        <taxon>Eukaryota</taxon>
        <taxon>Metazoa</taxon>
        <taxon>Ecdysozoa</taxon>
        <taxon>Nematoda</taxon>
        <taxon>Chromadorea</taxon>
        <taxon>Rhabditida</taxon>
        <taxon>Tylenchina</taxon>
        <taxon>Tylenchomorpha</taxon>
        <taxon>Tylenchoidea</taxon>
        <taxon>Meloidogynidae</taxon>
        <taxon>Meloidogyninae</taxon>
        <taxon>Meloidogyne</taxon>
    </lineage>
</organism>
<reference evidence="11 12" key="1">
    <citation type="submission" date="2020-08" db="EMBL/GenBank/DDBJ databases">
        <authorList>
            <person name="Koutsovoulos G."/>
            <person name="Danchin GJ E."/>
        </authorList>
    </citation>
    <scope>NUCLEOTIDE SEQUENCE [LARGE SCALE GENOMIC DNA]</scope>
</reference>
<evidence type="ECO:0000256" key="1">
    <source>
        <dbReference type="ARBA" id="ARBA00004225"/>
    </source>
</evidence>
<dbReference type="PANTHER" id="PTHR11153:SF20">
    <property type="entry name" value="SIDEROFLEXIN-3"/>
    <property type="match status" value="1"/>
</dbReference>
<comment type="caution">
    <text evidence="10">Lacks conserved residue(s) required for the propagation of feature annotation.</text>
</comment>
<feature type="transmembrane region" description="Helical" evidence="10">
    <location>
        <begin position="228"/>
        <end position="249"/>
    </location>
</feature>
<keyword evidence="7 10" id="KW-0496">Mitochondrion</keyword>
<accession>A0A6V7V4K5</accession>
<dbReference type="GO" id="GO:0005743">
    <property type="term" value="C:mitochondrial inner membrane"/>
    <property type="evidence" value="ECO:0007669"/>
    <property type="project" value="TreeGrafter"/>
</dbReference>
<feature type="transmembrane region" description="Helical" evidence="10">
    <location>
        <begin position="154"/>
        <end position="176"/>
    </location>
</feature>
<evidence type="ECO:0000256" key="7">
    <source>
        <dbReference type="ARBA" id="ARBA00023128"/>
    </source>
</evidence>
<dbReference type="NCBIfam" id="TIGR00798">
    <property type="entry name" value="mtc"/>
    <property type="match status" value="1"/>
</dbReference>
<evidence type="ECO:0000256" key="3">
    <source>
        <dbReference type="ARBA" id="ARBA00022448"/>
    </source>
</evidence>
<feature type="transmembrane region" description="Helical" evidence="10">
    <location>
        <begin position="269"/>
        <end position="294"/>
    </location>
</feature>
<evidence type="ECO:0000256" key="2">
    <source>
        <dbReference type="ARBA" id="ARBA00005974"/>
    </source>
</evidence>
<comment type="catalytic activity">
    <reaction evidence="9">
        <text>L-serine(in) = L-serine(out)</text>
        <dbReference type="Rhea" id="RHEA:35031"/>
        <dbReference type="ChEBI" id="CHEBI:33384"/>
    </reaction>
</comment>
<evidence type="ECO:0000313" key="12">
    <source>
        <dbReference type="Proteomes" id="UP000580250"/>
    </source>
</evidence>
<evidence type="ECO:0000256" key="5">
    <source>
        <dbReference type="ARBA" id="ARBA00022970"/>
    </source>
</evidence>
<dbReference type="InterPro" id="IPR004686">
    <property type="entry name" value="Mtc"/>
</dbReference>
<keyword evidence="3" id="KW-0813">Transport</keyword>
<evidence type="ECO:0000256" key="6">
    <source>
        <dbReference type="ARBA" id="ARBA00022989"/>
    </source>
</evidence>
<keyword evidence="8 10" id="KW-0472">Membrane</keyword>
<evidence type="ECO:0000256" key="4">
    <source>
        <dbReference type="ARBA" id="ARBA00022692"/>
    </source>
</evidence>
<comment type="caution">
    <text evidence="11">The sequence shown here is derived from an EMBL/GenBank/DDBJ whole genome shotgun (WGS) entry which is preliminary data.</text>
</comment>
<keyword evidence="4 10" id="KW-0812">Transmembrane</keyword>
<protein>
    <recommendedName>
        <fullName evidence="10">Sidoreflexin</fullName>
    </recommendedName>
</protein>
<dbReference type="Pfam" id="PF03820">
    <property type="entry name" value="SFXNs"/>
    <property type="match status" value="1"/>
</dbReference>